<protein>
    <submittedName>
        <fullName evidence="2">DinB family protein</fullName>
    </submittedName>
</protein>
<evidence type="ECO:0000259" key="1">
    <source>
        <dbReference type="Pfam" id="PF12867"/>
    </source>
</evidence>
<dbReference type="Gene3D" id="1.20.120.450">
    <property type="entry name" value="dinb family like domain"/>
    <property type="match status" value="1"/>
</dbReference>
<evidence type="ECO:0000313" key="2">
    <source>
        <dbReference type="EMBL" id="MFD1883960.1"/>
    </source>
</evidence>
<proteinExistence type="predicted"/>
<dbReference type="RefSeq" id="WP_347327220.1">
    <property type="nucleotide sequence ID" value="NZ_JBCGUH010000022.1"/>
</dbReference>
<comment type="caution">
    <text evidence="2">The sequence shown here is derived from an EMBL/GenBank/DDBJ whole genome shotgun (WGS) entry which is preliminary data.</text>
</comment>
<dbReference type="Pfam" id="PF12867">
    <property type="entry name" value="DinB_2"/>
    <property type="match status" value="1"/>
</dbReference>
<dbReference type="SUPFAM" id="SSF109854">
    <property type="entry name" value="DinB/YfiT-like putative metalloenzymes"/>
    <property type="match status" value="1"/>
</dbReference>
<name>A0ABW4RCW6_9BACL</name>
<dbReference type="InterPro" id="IPR024775">
    <property type="entry name" value="DinB-like"/>
</dbReference>
<dbReference type="EMBL" id="JBHUEH010000002">
    <property type="protein sequence ID" value="MFD1883960.1"/>
    <property type="molecule type" value="Genomic_DNA"/>
</dbReference>
<feature type="domain" description="DinB-like" evidence="1">
    <location>
        <begin position="16"/>
        <end position="145"/>
    </location>
</feature>
<keyword evidence="3" id="KW-1185">Reference proteome</keyword>
<evidence type="ECO:0000313" key="3">
    <source>
        <dbReference type="Proteomes" id="UP001597233"/>
    </source>
</evidence>
<organism evidence="2 3">
    <name type="scientific">Paenibacillus wenxiniae</name>
    <dbReference type="NCBI Taxonomy" id="1636843"/>
    <lineage>
        <taxon>Bacteria</taxon>
        <taxon>Bacillati</taxon>
        <taxon>Bacillota</taxon>
        <taxon>Bacilli</taxon>
        <taxon>Bacillales</taxon>
        <taxon>Paenibacillaceae</taxon>
        <taxon>Paenibacillus</taxon>
    </lineage>
</organism>
<reference evidence="3" key="1">
    <citation type="journal article" date="2019" name="Int. J. Syst. Evol. Microbiol.">
        <title>The Global Catalogue of Microorganisms (GCM) 10K type strain sequencing project: providing services to taxonomists for standard genome sequencing and annotation.</title>
        <authorList>
            <consortium name="The Broad Institute Genomics Platform"/>
            <consortium name="The Broad Institute Genome Sequencing Center for Infectious Disease"/>
            <person name="Wu L."/>
            <person name="Ma J."/>
        </authorList>
    </citation>
    <scope>NUCLEOTIDE SEQUENCE [LARGE SCALE GENOMIC DNA]</scope>
    <source>
        <strain evidence="3">CCUG 54950</strain>
    </source>
</reference>
<dbReference type="InterPro" id="IPR034660">
    <property type="entry name" value="DinB/YfiT-like"/>
</dbReference>
<gene>
    <name evidence="2" type="ORF">ACFSC9_00295</name>
</gene>
<dbReference type="Proteomes" id="UP001597233">
    <property type="component" value="Unassembled WGS sequence"/>
</dbReference>
<sequence length="154" mass="18331">MNDSERLQQLVLRVQNELNRIPEDEFSAKVHVTKWSKKEIVGHLCDSAMNNYMRFVKIALSEHPIQLEGYHQVRWVEINDYQNSYDANRIIQLWFHLNMQISNILAQIPENHYTKEGILASGEKVTLAWLANDYIEHMIHHFRQIFGNERIEMI</sequence>
<accession>A0ABW4RCW6</accession>